<comment type="subcellular location">
    <subcellularLocation>
        <location evidence="1">Membrane</location>
    </subcellularLocation>
</comment>
<gene>
    <name evidence="6" type="ORF">ACFPJ6_14655</name>
</gene>
<keyword evidence="3" id="KW-0472">Membrane</keyword>
<dbReference type="Gene3D" id="3.90.1310.10">
    <property type="entry name" value="Penicillin-binding protein 2a (Domain 2)"/>
    <property type="match status" value="1"/>
</dbReference>
<keyword evidence="7" id="KW-1185">Reference proteome</keyword>
<evidence type="ECO:0000256" key="1">
    <source>
        <dbReference type="ARBA" id="ARBA00004370"/>
    </source>
</evidence>
<dbReference type="PANTHER" id="PTHR30627">
    <property type="entry name" value="PEPTIDOGLYCAN D,D-TRANSPEPTIDASE"/>
    <property type="match status" value="1"/>
</dbReference>
<dbReference type="EMBL" id="JBHSLD010000014">
    <property type="protein sequence ID" value="MFC5382015.1"/>
    <property type="molecule type" value="Genomic_DNA"/>
</dbReference>
<dbReference type="InterPro" id="IPR012338">
    <property type="entry name" value="Beta-lactam/transpept-like"/>
</dbReference>
<dbReference type="SUPFAM" id="SSF56519">
    <property type="entry name" value="Penicillin binding protein dimerisation domain"/>
    <property type="match status" value="1"/>
</dbReference>
<dbReference type="Proteomes" id="UP001596122">
    <property type="component" value="Unassembled WGS sequence"/>
</dbReference>
<dbReference type="Pfam" id="PF00905">
    <property type="entry name" value="Transpeptidase"/>
    <property type="match status" value="1"/>
</dbReference>
<dbReference type="RefSeq" id="WP_340269926.1">
    <property type="nucleotide sequence ID" value="NZ_JBBEOG010000005.1"/>
</dbReference>
<name>A0ABW0GPT6_9MICO</name>
<dbReference type="InterPro" id="IPR050515">
    <property type="entry name" value="Beta-lactam/transpept"/>
</dbReference>
<comment type="similarity">
    <text evidence="2">Belongs to the transpeptidase family.</text>
</comment>
<feature type="domain" description="Penicillin-binding protein dimerisation" evidence="5">
    <location>
        <begin position="186"/>
        <end position="341"/>
    </location>
</feature>
<comment type="caution">
    <text evidence="6">The sequence shown here is derived from an EMBL/GenBank/DDBJ whole genome shotgun (WGS) entry which is preliminary data.</text>
</comment>
<evidence type="ECO:0000313" key="7">
    <source>
        <dbReference type="Proteomes" id="UP001596122"/>
    </source>
</evidence>
<dbReference type="Pfam" id="PF03717">
    <property type="entry name" value="PBP_dimer"/>
    <property type="match status" value="1"/>
</dbReference>
<accession>A0ABW0GPT6</accession>
<evidence type="ECO:0000259" key="5">
    <source>
        <dbReference type="Pfam" id="PF03717"/>
    </source>
</evidence>
<evidence type="ECO:0000259" key="4">
    <source>
        <dbReference type="Pfam" id="PF00905"/>
    </source>
</evidence>
<organism evidence="6 7">
    <name type="scientific">Aquipuribacter nitratireducens</name>
    <dbReference type="NCBI Taxonomy" id="650104"/>
    <lineage>
        <taxon>Bacteria</taxon>
        <taxon>Bacillati</taxon>
        <taxon>Actinomycetota</taxon>
        <taxon>Actinomycetes</taxon>
        <taxon>Micrococcales</taxon>
        <taxon>Intrasporangiaceae</taxon>
        <taxon>Aquipuribacter</taxon>
    </lineage>
</organism>
<dbReference type="Gene3D" id="3.40.710.10">
    <property type="entry name" value="DD-peptidase/beta-lactamase superfamily"/>
    <property type="match status" value="1"/>
</dbReference>
<evidence type="ECO:0000313" key="6">
    <source>
        <dbReference type="EMBL" id="MFC5382015.1"/>
    </source>
</evidence>
<dbReference type="InterPro" id="IPR036138">
    <property type="entry name" value="PBP_dimer_sf"/>
</dbReference>
<dbReference type="SUPFAM" id="SSF56601">
    <property type="entry name" value="beta-lactamase/transpeptidase-like"/>
    <property type="match status" value="1"/>
</dbReference>
<dbReference type="PANTHER" id="PTHR30627:SF24">
    <property type="entry name" value="PENICILLIN-BINDING PROTEIN 4B"/>
    <property type="match status" value="1"/>
</dbReference>
<evidence type="ECO:0000256" key="3">
    <source>
        <dbReference type="ARBA" id="ARBA00023136"/>
    </source>
</evidence>
<feature type="domain" description="Penicillin-binding protein transpeptidase" evidence="4">
    <location>
        <begin position="387"/>
        <end position="657"/>
    </location>
</feature>
<sequence length="662" mass="67808">MSGARGWLWWVLGLLVVLGVGGVAAYAVVVVPQQREANADEAAQQALASVVERWGARDLGLFPDEVPYAAITDGLAGVSPAELVGEPVPGEGDDELTPVWPESIALGPVQRVGDSASGSLTVTWPFGADGWTYDVTVVATRSADEGSGGVLGAFDTSGGTWQADVTTSTVHPDLTEGAVLASEREVPERGDVLGRDGEPVVEPRNVVEIGVQPSRVEDLDALTSALAGAVGIDGAGLAERVEAAGPDEFVPVITLRREDYDPVRDVVRAQTGVVFREGQQPLAPTRAFARATLGRVGPATAELVEESGGRIQPGDVTGLSGLLRQYDERLAGTAGFSVVAAAGEQRTGLFTQDAVPGDDVRLTLDVDVQNAADQAAASAAEGNGNVAVVAIDVPTGDVLAVANTPVTGTDRALTGTYPPGSTFKAVSTATFLEQGLVTPEQTVPCPRTATVDGRAFGNVEDSELGDVPFRTDFARSCNTAFVGLADQLEAGALADVAAGFGLGGEWGAGVPTATGSVPVEESDVEKAAASIGQGRVLASPLAMAQVAATVAAGEWRQPRLVLDPAPEAVEAPQPDAAVLATVRDLMRDVVTDGTATALADVPGDPVHAKTGTAEYGTEQPPRTHAWTIGFQGDVAFAVLVEDGGSGSRVAVPVAETFLRLLG</sequence>
<protein>
    <submittedName>
        <fullName evidence="6">Penicillin-binding transpeptidase domain-containing protein</fullName>
    </submittedName>
</protein>
<evidence type="ECO:0000256" key="2">
    <source>
        <dbReference type="ARBA" id="ARBA00007171"/>
    </source>
</evidence>
<dbReference type="InterPro" id="IPR005311">
    <property type="entry name" value="PBP_dimer"/>
</dbReference>
<dbReference type="InterPro" id="IPR001460">
    <property type="entry name" value="PCN-bd_Tpept"/>
</dbReference>
<reference evidence="7" key="1">
    <citation type="journal article" date="2019" name="Int. J. Syst. Evol. Microbiol.">
        <title>The Global Catalogue of Microorganisms (GCM) 10K type strain sequencing project: providing services to taxonomists for standard genome sequencing and annotation.</title>
        <authorList>
            <consortium name="The Broad Institute Genomics Platform"/>
            <consortium name="The Broad Institute Genome Sequencing Center for Infectious Disease"/>
            <person name="Wu L."/>
            <person name="Ma J."/>
        </authorList>
    </citation>
    <scope>NUCLEOTIDE SEQUENCE [LARGE SCALE GENOMIC DNA]</scope>
    <source>
        <strain evidence="7">CCUG 43114</strain>
    </source>
</reference>
<proteinExistence type="inferred from homology"/>